<evidence type="ECO:0000256" key="1">
    <source>
        <dbReference type="ARBA" id="ARBA00004442"/>
    </source>
</evidence>
<protein>
    <submittedName>
        <fullName evidence="6">TonB-dependent receptor</fullName>
    </submittedName>
</protein>
<evidence type="ECO:0000256" key="3">
    <source>
        <dbReference type="ARBA" id="ARBA00023237"/>
    </source>
</evidence>
<keyword evidence="6" id="KW-0675">Receptor</keyword>
<sequence length="930" mass="106136">MKIVLEKFPVFLWMLLLFPFSVWGQTSVGTISGKVVDKEFGDPIVGATVQIEGAVIGAVTDIDGNYRIEEVKPGSYSLSVQYVSYKTALVKDVVVKTGEETIVDIQLVSDSENLEEVVVSAQVSRNTETAIVNNTQRSYLVQSGVSAQQIVKTQDRDASEIVRRIPGISILDGKFVMVRGLSQRYNNVWINNGGIPSSEADSRAFSFDILPSSQIDNMIVVKSPAPELPADFSGGFIKIETKSFPTKNTFDVSFSTSLNDRTHFSRFYQNPGSGTDFLGFDNGKRGISGGFNSRLDNGNTAAVTEFTQNGFNNDWSVKRITPLPDMRLNASLNRIYKDGDGRQWALTSALNYTNSYKTYTDMLNARYSTYNDVNDKPDYVNRYTDNQYNHDNRLGAMLNVAFSPNLHDRYEFKNTFNQLGKNRYTSRNGYQYISGMYVQERQEYYYSSRTIYNGLFSGDHEYGANNLDWNIGYAYANRMQPDRRIIDRQENGFVGDAHYGELRIDQNDIERESTKLNEYIFPGSANYERAFSLGNLNLTFKTGIYGEYRTRKYQTRSFNYRWDAENLPDGFEYQDVVNQILVPENYAADKLYIYEETDNCDNYSGDNRLIAGYISANIPIGQFNIYTGVRYENNDMKLTSYTSSTEFRTKDRHYRDARFYPSVNTVYKLTDKQQLRLAYGTSVNRPEFREVSPSVYYDFDLFSDVKGNPDLKTAFIQNADLRYEIYPGQGEMISVALFYKHFKNPIEWTYLDAGGSYTYTFENAHSANNYGIEVDVRKNLGFIGLPDFSWNFNGALIKSKVDFDAGSLESDRAMQGQSPYLINTGIFYHNQKRQINANVLYNRIGKRIIGVGRVDTSSGSTINNDIPDAYEMPRNAIDVNFSKKFSKGWELKAGIKDVLAEKVTFKQFPKFYDSEGVLQEREQITKQYRP</sequence>
<dbReference type="GO" id="GO:0009279">
    <property type="term" value="C:cell outer membrane"/>
    <property type="evidence" value="ECO:0007669"/>
    <property type="project" value="UniProtKB-SubCell"/>
</dbReference>
<dbReference type="SUPFAM" id="SSF49464">
    <property type="entry name" value="Carboxypeptidase regulatory domain-like"/>
    <property type="match status" value="1"/>
</dbReference>
<organism evidence="6 7">
    <name type="scientific">Candidatus Gallibacteroides avistercoris</name>
    <dbReference type="NCBI Taxonomy" id="2840833"/>
    <lineage>
        <taxon>Bacteria</taxon>
        <taxon>Pseudomonadati</taxon>
        <taxon>Bacteroidota</taxon>
        <taxon>Bacteroidia</taxon>
        <taxon>Bacteroidales</taxon>
        <taxon>Bacteroidaceae</taxon>
        <taxon>Bacteroidaceae incertae sedis</taxon>
        <taxon>Candidatus Gallibacteroides</taxon>
    </lineage>
</organism>
<comment type="subcellular location">
    <subcellularLocation>
        <location evidence="1">Cell outer membrane</location>
    </subcellularLocation>
</comment>
<evidence type="ECO:0000313" key="7">
    <source>
        <dbReference type="Proteomes" id="UP000824112"/>
    </source>
</evidence>
<dbReference type="InterPro" id="IPR036942">
    <property type="entry name" value="Beta-barrel_TonB_sf"/>
</dbReference>
<evidence type="ECO:0000259" key="5">
    <source>
        <dbReference type="Pfam" id="PF14905"/>
    </source>
</evidence>
<dbReference type="Pfam" id="PF14905">
    <property type="entry name" value="OMP_b-brl_3"/>
    <property type="match status" value="1"/>
</dbReference>
<proteinExistence type="predicted"/>
<dbReference type="Gene3D" id="2.170.130.10">
    <property type="entry name" value="TonB-dependent receptor, plug domain"/>
    <property type="match status" value="1"/>
</dbReference>
<reference evidence="6" key="2">
    <citation type="journal article" date="2021" name="PeerJ">
        <title>Extensive microbial diversity within the chicken gut microbiome revealed by metagenomics and culture.</title>
        <authorList>
            <person name="Gilroy R."/>
            <person name="Ravi A."/>
            <person name="Getino M."/>
            <person name="Pursley I."/>
            <person name="Horton D.L."/>
            <person name="Alikhan N.F."/>
            <person name="Baker D."/>
            <person name="Gharbi K."/>
            <person name="Hall N."/>
            <person name="Watson M."/>
            <person name="Adriaenssens E.M."/>
            <person name="Foster-Nyarko E."/>
            <person name="Jarju S."/>
            <person name="Secka A."/>
            <person name="Antonio M."/>
            <person name="Oren A."/>
            <person name="Chaudhuri R.R."/>
            <person name="La Ragione R."/>
            <person name="Hildebrand F."/>
            <person name="Pallen M.J."/>
        </authorList>
    </citation>
    <scope>NUCLEOTIDE SEQUENCE</scope>
    <source>
        <strain evidence="6">CHK158-818</strain>
    </source>
</reference>
<evidence type="ECO:0000259" key="4">
    <source>
        <dbReference type="Pfam" id="PF07715"/>
    </source>
</evidence>
<dbReference type="InterPro" id="IPR008969">
    <property type="entry name" value="CarboxyPept-like_regulatory"/>
</dbReference>
<keyword evidence="2" id="KW-0472">Membrane</keyword>
<dbReference type="InterPro" id="IPR012910">
    <property type="entry name" value="Plug_dom"/>
</dbReference>
<dbReference type="Pfam" id="PF13715">
    <property type="entry name" value="CarbopepD_reg_2"/>
    <property type="match status" value="1"/>
</dbReference>
<feature type="non-terminal residue" evidence="6">
    <location>
        <position position="930"/>
    </location>
</feature>
<feature type="domain" description="Outer membrane protein beta-barrel" evidence="5">
    <location>
        <begin position="598"/>
        <end position="906"/>
    </location>
</feature>
<evidence type="ECO:0000313" key="6">
    <source>
        <dbReference type="EMBL" id="HIU55528.1"/>
    </source>
</evidence>
<dbReference type="Pfam" id="PF07715">
    <property type="entry name" value="Plug"/>
    <property type="match status" value="1"/>
</dbReference>
<accession>A0A9D1M7Y2</accession>
<dbReference type="SUPFAM" id="SSF56935">
    <property type="entry name" value="Porins"/>
    <property type="match status" value="1"/>
</dbReference>
<dbReference type="Gene3D" id="2.60.40.1120">
    <property type="entry name" value="Carboxypeptidase-like, regulatory domain"/>
    <property type="match status" value="1"/>
</dbReference>
<dbReference type="Gene3D" id="2.40.170.20">
    <property type="entry name" value="TonB-dependent receptor, beta-barrel domain"/>
    <property type="match status" value="1"/>
</dbReference>
<dbReference type="PANTHER" id="PTHR40980:SF4">
    <property type="entry name" value="TONB-DEPENDENT RECEPTOR-LIKE BETA-BARREL DOMAIN-CONTAINING PROTEIN"/>
    <property type="match status" value="1"/>
</dbReference>
<dbReference type="Proteomes" id="UP000824112">
    <property type="component" value="Unassembled WGS sequence"/>
</dbReference>
<dbReference type="InterPro" id="IPR037066">
    <property type="entry name" value="Plug_dom_sf"/>
</dbReference>
<dbReference type="InterPro" id="IPR041700">
    <property type="entry name" value="OMP_b-brl_3"/>
</dbReference>
<keyword evidence="3" id="KW-0998">Cell outer membrane</keyword>
<reference evidence="6" key="1">
    <citation type="submission" date="2020-10" db="EMBL/GenBank/DDBJ databases">
        <authorList>
            <person name="Gilroy R."/>
        </authorList>
    </citation>
    <scope>NUCLEOTIDE SEQUENCE</scope>
    <source>
        <strain evidence="6">CHK158-818</strain>
    </source>
</reference>
<name>A0A9D1M7Y2_9BACT</name>
<comment type="caution">
    <text evidence="6">The sequence shown here is derived from an EMBL/GenBank/DDBJ whole genome shotgun (WGS) entry which is preliminary data.</text>
</comment>
<dbReference type="AlphaFoldDB" id="A0A9D1M7Y2"/>
<feature type="domain" description="TonB-dependent receptor plug" evidence="4">
    <location>
        <begin position="143"/>
        <end position="226"/>
    </location>
</feature>
<dbReference type="PANTHER" id="PTHR40980">
    <property type="entry name" value="PLUG DOMAIN-CONTAINING PROTEIN"/>
    <property type="match status" value="1"/>
</dbReference>
<evidence type="ECO:0000256" key="2">
    <source>
        <dbReference type="ARBA" id="ARBA00023136"/>
    </source>
</evidence>
<gene>
    <name evidence="6" type="ORF">IAB03_06975</name>
</gene>
<dbReference type="EMBL" id="DVNA01000153">
    <property type="protein sequence ID" value="HIU55528.1"/>
    <property type="molecule type" value="Genomic_DNA"/>
</dbReference>